<evidence type="ECO:0000313" key="1">
    <source>
        <dbReference type="EMBL" id="CAK61148.1"/>
    </source>
</evidence>
<dbReference type="Proteomes" id="UP000000600">
    <property type="component" value="Unassembled WGS sequence"/>
</dbReference>
<evidence type="ECO:0000313" key="2">
    <source>
        <dbReference type="Proteomes" id="UP000000600"/>
    </source>
</evidence>
<dbReference type="KEGG" id="ptm:GSPATT00031379001"/>
<gene>
    <name evidence="1" type="ORF">GSPATT00031379001</name>
</gene>
<dbReference type="RefSeq" id="XP_001428546.1">
    <property type="nucleotide sequence ID" value="XM_001428509.1"/>
</dbReference>
<name>A0BRI1_PARTE</name>
<keyword evidence="2" id="KW-1185">Reference proteome</keyword>
<dbReference type="InParanoid" id="A0BRI1"/>
<dbReference type="AlphaFoldDB" id="A0BRI1"/>
<dbReference type="GeneID" id="5014330"/>
<sequence>MMKQIKLLIDISIQIISLLQQHQEIVMRKEMNQTQFKSQSFLLYPKSKRDLCCNIKMRLSSSINGLIIRDGSPSDLFSRTIQNFKEGCFYKANQYRNLENQEKNYKLTIVLLDLKDQQTSNQKVKQFSIHIKKQNLEQGLGYFFIFKHRFLQDQNDLIK</sequence>
<reference evidence="1 2" key="1">
    <citation type="journal article" date="2006" name="Nature">
        <title>Global trends of whole-genome duplications revealed by the ciliate Paramecium tetraurelia.</title>
        <authorList>
            <consortium name="Genoscope"/>
            <person name="Aury J.-M."/>
            <person name="Jaillon O."/>
            <person name="Duret L."/>
            <person name="Noel B."/>
            <person name="Jubin C."/>
            <person name="Porcel B.M."/>
            <person name="Segurens B."/>
            <person name="Daubin V."/>
            <person name="Anthouard V."/>
            <person name="Aiach N."/>
            <person name="Arnaiz O."/>
            <person name="Billaut A."/>
            <person name="Beisson J."/>
            <person name="Blanc I."/>
            <person name="Bouhouche K."/>
            <person name="Camara F."/>
            <person name="Duharcourt S."/>
            <person name="Guigo R."/>
            <person name="Gogendeau D."/>
            <person name="Katinka M."/>
            <person name="Keller A.-M."/>
            <person name="Kissmehl R."/>
            <person name="Klotz C."/>
            <person name="Koll F."/>
            <person name="Le Moue A."/>
            <person name="Lepere C."/>
            <person name="Malinsky S."/>
            <person name="Nowacki M."/>
            <person name="Nowak J.K."/>
            <person name="Plattner H."/>
            <person name="Poulain J."/>
            <person name="Ruiz F."/>
            <person name="Serrano V."/>
            <person name="Zagulski M."/>
            <person name="Dessen P."/>
            <person name="Betermier M."/>
            <person name="Weissenbach J."/>
            <person name="Scarpelli C."/>
            <person name="Schachter V."/>
            <person name="Sperling L."/>
            <person name="Meyer E."/>
            <person name="Cohen J."/>
            <person name="Wincker P."/>
        </authorList>
    </citation>
    <scope>NUCLEOTIDE SEQUENCE [LARGE SCALE GENOMIC DNA]</scope>
    <source>
        <strain evidence="1 2">Stock d4-2</strain>
    </source>
</reference>
<accession>A0BRI1</accession>
<dbReference type="EMBL" id="CT868011">
    <property type="protein sequence ID" value="CAK61148.1"/>
    <property type="molecule type" value="Genomic_DNA"/>
</dbReference>
<proteinExistence type="predicted"/>
<organism evidence="1 2">
    <name type="scientific">Paramecium tetraurelia</name>
    <dbReference type="NCBI Taxonomy" id="5888"/>
    <lineage>
        <taxon>Eukaryota</taxon>
        <taxon>Sar</taxon>
        <taxon>Alveolata</taxon>
        <taxon>Ciliophora</taxon>
        <taxon>Intramacronucleata</taxon>
        <taxon>Oligohymenophorea</taxon>
        <taxon>Peniculida</taxon>
        <taxon>Parameciidae</taxon>
        <taxon>Paramecium</taxon>
    </lineage>
</organism>
<dbReference type="HOGENOM" id="CLU_1664081_0_0_1"/>
<protein>
    <submittedName>
        <fullName evidence="1">Uncharacterized protein</fullName>
    </submittedName>
</protein>